<dbReference type="PANTHER" id="PTHR19288:SF92">
    <property type="entry name" value="GLYCEROL-3-PHOSPHATE PHOSPHATASE"/>
    <property type="match status" value="1"/>
</dbReference>
<dbReference type="AlphaFoldDB" id="A0A8C0W5N2"/>
<dbReference type="Pfam" id="PF13242">
    <property type="entry name" value="Hydrolase_like"/>
    <property type="match status" value="1"/>
</dbReference>
<sequence>MKPTKALRYLQHGQPLHRGYRLPGGAVEMAAQRQADIIATPGRFIFNCLSQEYGINQERTVMAGACLHTDSLLGTTCGLKTTLTLTGVSTPGDVKSNQESDCMSNKKMVPCLPSSPGLSVCLLQKV</sequence>
<dbReference type="InterPro" id="IPR036412">
    <property type="entry name" value="HAD-like_sf"/>
</dbReference>
<accession>A0A8C0W5N2</accession>
<dbReference type="SUPFAM" id="SSF56784">
    <property type="entry name" value="HAD-like"/>
    <property type="match status" value="1"/>
</dbReference>
<dbReference type="Gene3D" id="3.40.50.1000">
    <property type="entry name" value="HAD superfamily/HAD-like"/>
    <property type="match status" value="2"/>
</dbReference>
<dbReference type="Ensembl" id="ENSCCNT00000008240.1">
    <property type="protein sequence ID" value="ENSCCNP00000006277.1"/>
    <property type="gene ID" value="ENSCCNG00000006627.1"/>
</dbReference>
<dbReference type="InterPro" id="IPR023214">
    <property type="entry name" value="HAD_sf"/>
</dbReference>
<protein>
    <submittedName>
        <fullName evidence="1">Uncharacterized protein</fullName>
    </submittedName>
</protein>
<evidence type="ECO:0000313" key="1">
    <source>
        <dbReference type="Ensembl" id="ENSCCNP00000006277.1"/>
    </source>
</evidence>
<dbReference type="PANTHER" id="PTHR19288">
    <property type="entry name" value="4-NITROPHENYLPHOSPHATASE-RELATED"/>
    <property type="match status" value="1"/>
</dbReference>
<organism evidence="1">
    <name type="scientific">Castor canadensis</name>
    <name type="common">American beaver</name>
    <dbReference type="NCBI Taxonomy" id="51338"/>
    <lineage>
        <taxon>Eukaryota</taxon>
        <taxon>Metazoa</taxon>
        <taxon>Chordata</taxon>
        <taxon>Craniata</taxon>
        <taxon>Vertebrata</taxon>
        <taxon>Euteleostomi</taxon>
        <taxon>Mammalia</taxon>
        <taxon>Eutheria</taxon>
        <taxon>Euarchontoglires</taxon>
        <taxon>Glires</taxon>
        <taxon>Rodentia</taxon>
        <taxon>Castorimorpha</taxon>
        <taxon>Castoridae</taxon>
        <taxon>Castor</taxon>
    </lineage>
</organism>
<proteinExistence type="predicted"/>
<reference evidence="1" key="1">
    <citation type="submission" date="2023-09" db="UniProtKB">
        <authorList>
            <consortium name="Ensembl"/>
        </authorList>
    </citation>
    <scope>IDENTIFICATION</scope>
</reference>
<dbReference type="GO" id="GO:0043136">
    <property type="term" value="F:sn-glycerol 3-phosphatase activity"/>
    <property type="evidence" value="ECO:0007669"/>
    <property type="project" value="TreeGrafter"/>
</dbReference>
<dbReference type="GO" id="GO:0005737">
    <property type="term" value="C:cytoplasm"/>
    <property type="evidence" value="ECO:0007669"/>
    <property type="project" value="TreeGrafter"/>
</dbReference>
<name>A0A8C0W5N2_CASCN</name>